<dbReference type="InterPro" id="IPR008000">
    <property type="entry name" value="Rham/fucose_mutarotase"/>
</dbReference>
<accession>A0A4V1KQR0</accession>
<keyword evidence="2" id="KW-1185">Reference proteome</keyword>
<comment type="caution">
    <text evidence="1">The sequence shown here is derived from an EMBL/GenBank/DDBJ whole genome shotgun (WGS) entry which is preliminary data.</text>
</comment>
<sequence length="112" mass="13395">MKRLCYACDLKDDPILIAEYKEYHNTVWPEITRSIKDAGILDMEIYLCENRLFMIIEVSEDFDAERKKQMDLENPKVKQWEKLMWKYQQALPKASKGEKWIPMEGIFKMSAL</sequence>
<gene>
    <name evidence="1" type="ORF">DSM02_1881</name>
</gene>
<dbReference type="AlphaFoldDB" id="A0A4V1KQR0"/>
<name>A0A4V1KQR0_9FLAO</name>
<proteinExistence type="predicted"/>
<dbReference type="RefSeq" id="WP_128765349.1">
    <property type="nucleotide sequence ID" value="NZ_JBHUOO010000046.1"/>
</dbReference>
<reference evidence="1 2" key="1">
    <citation type="submission" date="2018-07" db="EMBL/GenBank/DDBJ databases">
        <title>Leeuwenhoekiella genomics.</title>
        <authorList>
            <person name="Tahon G."/>
            <person name="Willems A."/>
        </authorList>
    </citation>
    <scope>NUCLEOTIDE SEQUENCE [LARGE SCALE GENOMIC DNA]</scope>
    <source>
        <strain evidence="1 2">LMG 29608</strain>
    </source>
</reference>
<organism evidence="1 2">
    <name type="scientific">Leeuwenhoekiella polynyae</name>
    <dbReference type="NCBI Taxonomy" id="1550906"/>
    <lineage>
        <taxon>Bacteria</taxon>
        <taxon>Pseudomonadati</taxon>
        <taxon>Bacteroidota</taxon>
        <taxon>Flavobacteriia</taxon>
        <taxon>Flavobacteriales</taxon>
        <taxon>Flavobacteriaceae</taxon>
        <taxon>Leeuwenhoekiella</taxon>
    </lineage>
</organism>
<dbReference type="Gene3D" id="3.30.70.100">
    <property type="match status" value="1"/>
</dbReference>
<evidence type="ECO:0000313" key="2">
    <source>
        <dbReference type="Proteomes" id="UP000289859"/>
    </source>
</evidence>
<dbReference type="OrthoDB" id="1430580at2"/>
<dbReference type="Proteomes" id="UP000289859">
    <property type="component" value="Unassembled WGS sequence"/>
</dbReference>
<dbReference type="GO" id="GO:0016857">
    <property type="term" value="F:racemase and epimerase activity, acting on carbohydrates and derivatives"/>
    <property type="evidence" value="ECO:0007669"/>
    <property type="project" value="InterPro"/>
</dbReference>
<dbReference type="PANTHER" id="PTHR43239:SF1">
    <property type="entry name" value="UPF0734 PROTEIN DDB_G0273871_DDB_G0273177"/>
    <property type="match status" value="1"/>
</dbReference>
<dbReference type="PANTHER" id="PTHR43239">
    <property type="entry name" value="UPF0734 PROTEIN DDB_G0273871/DDB_G0273177"/>
    <property type="match status" value="1"/>
</dbReference>
<dbReference type="SUPFAM" id="SSF54909">
    <property type="entry name" value="Dimeric alpha+beta barrel"/>
    <property type="match status" value="1"/>
</dbReference>
<evidence type="ECO:0000313" key="1">
    <source>
        <dbReference type="EMBL" id="RXG22282.1"/>
    </source>
</evidence>
<dbReference type="InterPro" id="IPR052996">
    <property type="entry name" value="Carb_Metab_Mutarotase"/>
</dbReference>
<protein>
    <submittedName>
        <fullName evidence="1">L-rhamnose mutarotase</fullName>
    </submittedName>
</protein>
<dbReference type="Pfam" id="PF05336">
    <property type="entry name" value="rhaM"/>
    <property type="match status" value="1"/>
</dbReference>
<dbReference type="EMBL" id="QOVK01000006">
    <property type="protein sequence ID" value="RXG22282.1"/>
    <property type="molecule type" value="Genomic_DNA"/>
</dbReference>
<dbReference type="InterPro" id="IPR011008">
    <property type="entry name" value="Dimeric_a/b-barrel"/>
</dbReference>